<protein>
    <submittedName>
        <fullName evidence="2">Uncharacterized protein</fullName>
    </submittedName>
</protein>
<keyword evidence="1" id="KW-1133">Transmembrane helix</keyword>
<reference evidence="2" key="1">
    <citation type="submission" date="2014-05" db="EMBL/GenBank/DDBJ databases">
        <authorList>
            <person name="Chronopoulou M."/>
        </authorList>
    </citation>
    <scope>NUCLEOTIDE SEQUENCE</scope>
    <source>
        <tissue evidence="2">Whole organism</tissue>
    </source>
</reference>
<dbReference type="EMBL" id="HACA01004553">
    <property type="protein sequence ID" value="CDW21914.1"/>
    <property type="molecule type" value="Transcribed_RNA"/>
</dbReference>
<sequence length="40" mass="4825">MFQRLKHQFVIPLFFPIFVISSLFESLVRFRVLCTCFSLN</sequence>
<keyword evidence="1" id="KW-0812">Transmembrane</keyword>
<dbReference type="AlphaFoldDB" id="A0A0K2T762"/>
<evidence type="ECO:0000256" key="1">
    <source>
        <dbReference type="SAM" id="Phobius"/>
    </source>
</evidence>
<keyword evidence="1" id="KW-0472">Membrane</keyword>
<feature type="transmembrane region" description="Helical" evidence="1">
    <location>
        <begin position="9"/>
        <end position="28"/>
    </location>
</feature>
<evidence type="ECO:0000313" key="2">
    <source>
        <dbReference type="EMBL" id="CDW21914.1"/>
    </source>
</evidence>
<name>A0A0K2T762_LEPSM</name>
<accession>A0A0K2T762</accession>
<organism evidence="2">
    <name type="scientific">Lepeophtheirus salmonis</name>
    <name type="common">Salmon louse</name>
    <name type="synonym">Caligus salmonis</name>
    <dbReference type="NCBI Taxonomy" id="72036"/>
    <lineage>
        <taxon>Eukaryota</taxon>
        <taxon>Metazoa</taxon>
        <taxon>Ecdysozoa</taxon>
        <taxon>Arthropoda</taxon>
        <taxon>Crustacea</taxon>
        <taxon>Multicrustacea</taxon>
        <taxon>Hexanauplia</taxon>
        <taxon>Copepoda</taxon>
        <taxon>Siphonostomatoida</taxon>
        <taxon>Caligidae</taxon>
        <taxon>Lepeophtheirus</taxon>
    </lineage>
</organism>
<proteinExistence type="predicted"/>